<keyword evidence="6 10" id="KW-0732">Signal</keyword>
<comment type="function">
    <text evidence="1 10">Subunit of the oligosaccharyl transferase (OST) complex that catalyzes the initial transfer of a defined glycan (Glc(3)Man(9)GlcNAc(2) in eukaryotes) from the lipid carrier dolichol-pyrophosphate to an asparagine residue within an Asn-X-Ser/Thr consensus motif in nascent polypeptide chains, the first step in protein N-glycosylation. N-glycosylation occurs cotranslationally and the complex associates with the Sec61 complex at the channel-forming translocon complex that mediates protein translocation across the endoplasmic reticulum (ER). All subunits are required for a maximal enzyme activity.</text>
</comment>
<feature type="signal peptide" evidence="10">
    <location>
        <begin position="1"/>
        <end position="22"/>
    </location>
</feature>
<evidence type="ECO:0000256" key="10">
    <source>
        <dbReference type="RuleBase" id="RU361143"/>
    </source>
</evidence>
<accession>A0A4P9XVR0</accession>
<evidence type="ECO:0000256" key="2">
    <source>
        <dbReference type="ARBA" id="ARBA00004115"/>
    </source>
</evidence>
<dbReference type="EMBL" id="KZ992456">
    <property type="protein sequence ID" value="RKP10366.1"/>
    <property type="molecule type" value="Genomic_DNA"/>
</dbReference>
<dbReference type="InterPro" id="IPR007676">
    <property type="entry name" value="Ribophorin_I"/>
</dbReference>
<keyword evidence="5 10" id="KW-0812">Transmembrane</keyword>
<evidence type="ECO:0000256" key="4">
    <source>
        <dbReference type="ARBA" id="ARBA00008905"/>
    </source>
</evidence>
<dbReference type="UniPathway" id="UPA00378"/>
<evidence type="ECO:0000256" key="6">
    <source>
        <dbReference type="ARBA" id="ARBA00022729"/>
    </source>
</evidence>
<dbReference type="Proteomes" id="UP000271241">
    <property type="component" value="Unassembled WGS sequence"/>
</dbReference>
<keyword evidence="9 10" id="KW-0472">Membrane</keyword>
<dbReference type="PANTHER" id="PTHR21049">
    <property type="entry name" value="RIBOPHORIN I"/>
    <property type="match status" value="1"/>
</dbReference>
<organism evidence="11 12">
    <name type="scientific">Thamnocephalis sphaerospora</name>
    <dbReference type="NCBI Taxonomy" id="78915"/>
    <lineage>
        <taxon>Eukaryota</taxon>
        <taxon>Fungi</taxon>
        <taxon>Fungi incertae sedis</taxon>
        <taxon>Zoopagomycota</taxon>
        <taxon>Zoopagomycotina</taxon>
        <taxon>Zoopagomycetes</taxon>
        <taxon>Zoopagales</taxon>
        <taxon>Sigmoideomycetaceae</taxon>
        <taxon>Thamnocephalis</taxon>
    </lineage>
</organism>
<name>A0A4P9XVR0_9FUNG</name>
<comment type="subcellular location">
    <subcellularLocation>
        <location evidence="2 10">Endoplasmic reticulum membrane</location>
        <topology evidence="2 10">Single-pass type I membrane protein</topology>
    </subcellularLocation>
</comment>
<protein>
    <recommendedName>
        <fullName evidence="10">Dolichyl-diphosphooligosaccharide--protein glycosyltransferase subunit 1</fullName>
    </recommendedName>
</protein>
<dbReference type="STRING" id="78915.A0A4P9XVR0"/>
<evidence type="ECO:0000256" key="7">
    <source>
        <dbReference type="ARBA" id="ARBA00022824"/>
    </source>
</evidence>
<dbReference type="Pfam" id="PF04597">
    <property type="entry name" value="Ribophorin_I"/>
    <property type="match status" value="1"/>
</dbReference>
<proteinExistence type="inferred from homology"/>
<dbReference type="GO" id="GO:0008250">
    <property type="term" value="C:oligosaccharyltransferase complex"/>
    <property type="evidence" value="ECO:0007669"/>
    <property type="project" value="UniProtKB-UniRule"/>
</dbReference>
<evidence type="ECO:0000256" key="9">
    <source>
        <dbReference type="ARBA" id="ARBA00023136"/>
    </source>
</evidence>
<dbReference type="AlphaFoldDB" id="A0A4P9XVR0"/>
<gene>
    <name evidence="11" type="ORF">THASP1DRAFT_21914</name>
</gene>
<evidence type="ECO:0000256" key="8">
    <source>
        <dbReference type="ARBA" id="ARBA00022989"/>
    </source>
</evidence>
<feature type="chain" id="PRO_5020870382" description="Dolichyl-diphosphooligosaccharide--protein glycosyltransferase subunit 1" evidence="10">
    <location>
        <begin position="23"/>
        <end position="472"/>
    </location>
</feature>
<feature type="transmembrane region" description="Helical" evidence="10">
    <location>
        <begin position="446"/>
        <end position="465"/>
    </location>
</feature>
<evidence type="ECO:0000256" key="1">
    <source>
        <dbReference type="ARBA" id="ARBA00002791"/>
    </source>
</evidence>
<comment type="subunit">
    <text evidence="10">Component of the oligosaccharyltransferase (OST) complex.</text>
</comment>
<keyword evidence="8 10" id="KW-1133">Transmembrane helix</keyword>
<sequence>MRLWSVSLTAAWLVVAASLAHAALPEHLPKLLNQELTRKVDLTQPSARETFSISVVNDDGQTAADAYYFLFDAPAAAEIAFAEAWVKPEKKADKRKLLAIALDTQHSDDAQTVYRVTLEPSLAPGETLALEAKFVYTHRRLVVSPKAVEQDKAQNLLWEDSAYVVGPYASTEQKTLVKYYMESFSAQPAPVKRNSLGTTITYGPYKVPANAERVPIHVHYEQNLPPVTALEHRRELEVSHWGSNLAVEEHYKIRHDGAAIDGEFNRVKFQGMARKREQTPVLYQIPMKIPGSAHSIYYRDPIGNVSTSTLATKGKTIQLSLRPRFPMYGGWQYRFYFGYDRPLGDVLQRQPGTNTYVLRVPFLEKIGSWTYDETVMRILLPEGASNVRVNVPFALDEVRHGKVRTYLDVSGRTAIWLTKRNAVDEHAQEVEITYDYTGFDLLRKPLGVFGALLAIFVFSIVYSRLDLSIARK</sequence>
<keyword evidence="7 10" id="KW-0256">Endoplasmic reticulum</keyword>
<evidence type="ECO:0000313" key="11">
    <source>
        <dbReference type="EMBL" id="RKP10366.1"/>
    </source>
</evidence>
<dbReference type="PANTHER" id="PTHR21049:SF0">
    <property type="entry name" value="DOLICHYL-DIPHOSPHOOLIGOSACCHARIDE--PROTEIN GLYCOSYLTRANSFERASE SUBUNIT 1"/>
    <property type="match status" value="1"/>
</dbReference>
<comment type="similarity">
    <text evidence="4 10">Belongs to the OST1 family.</text>
</comment>
<comment type="pathway">
    <text evidence="3 10">Protein modification; protein glycosylation.</text>
</comment>
<evidence type="ECO:0000313" key="12">
    <source>
        <dbReference type="Proteomes" id="UP000271241"/>
    </source>
</evidence>
<evidence type="ECO:0000256" key="3">
    <source>
        <dbReference type="ARBA" id="ARBA00004922"/>
    </source>
</evidence>
<reference evidence="12" key="1">
    <citation type="journal article" date="2018" name="Nat. Microbiol.">
        <title>Leveraging single-cell genomics to expand the fungal tree of life.</title>
        <authorList>
            <person name="Ahrendt S.R."/>
            <person name="Quandt C.A."/>
            <person name="Ciobanu D."/>
            <person name="Clum A."/>
            <person name="Salamov A."/>
            <person name="Andreopoulos B."/>
            <person name="Cheng J.F."/>
            <person name="Woyke T."/>
            <person name="Pelin A."/>
            <person name="Henrissat B."/>
            <person name="Reynolds N.K."/>
            <person name="Benny G.L."/>
            <person name="Smith M.E."/>
            <person name="James T.Y."/>
            <person name="Grigoriev I.V."/>
        </authorList>
    </citation>
    <scope>NUCLEOTIDE SEQUENCE [LARGE SCALE GENOMIC DNA]</scope>
    <source>
        <strain evidence="12">RSA 1356</strain>
    </source>
</reference>
<dbReference type="GO" id="GO:0018279">
    <property type="term" value="P:protein N-linked glycosylation via asparagine"/>
    <property type="evidence" value="ECO:0007669"/>
    <property type="project" value="TreeGrafter"/>
</dbReference>
<keyword evidence="12" id="KW-1185">Reference proteome</keyword>
<evidence type="ECO:0000256" key="5">
    <source>
        <dbReference type="ARBA" id="ARBA00022692"/>
    </source>
</evidence>
<dbReference type="OrthoDB" id="310030at2759"/>